<proteinExistence type="inferred from homology"/>
<feature type="transmembrane region" description="Helical" evidence="1">
    <location>
        <begin position="267"/>
        <end position="288"/>
    </location>
</feature>
<dbReference type="EMBL" id="BRXZ01001968">
    <property type="protein sequence ID" value="GMH51091.1"/>
    <property type="molecule type" value="Genomic_DNA"/>
</dbReference>
<evidence type="ECO:0000256" key="1">
    <source>
        <dbReference type="RuleBase" id="RU365067"/>
    </source>
</evidence>
<accession>A0A9W6ZF44</accession>
<evidence type="ECO:0000313" key="3">
    <source>
        <dbReference type="Proteomes" id="UP001165082"/>
    </source>
</evidence>
<dbReference type="Proteomes" id="UP001165082">
    <property type="component" value="Unassembled WGS sequence"/>
</dbReference>
<dbReference type="GO" id="GO:0005789">
    <property type="term" value="C:endoplasmic reticulum membrane"/>
    <property type="evidence" value="ECO:0007669"/>
    <property type="project" value="UniProtKB-SubCell"/>
</dbReference>
<evidence type="ECO:0000313" key="2">
    <source>
        <dbReference type="EMBL" id="GMH51091.1"/>
    </source>
</evidence>
<dbReference type="InterPro" id="IPR007594">
    <property type="entry name" value="RFT1"/>
</dbReference>
<feature type="transmembrane region" description="Helical" evidence="1">
    <location>
        <begin position="21"/>
        <end position="45"/>
    </location>
</feature>
<keyword evidence="1" id="KW-0812">Transmembrane</keyword>
<gene>
    <name evidence="2" type="ORF">TrRE_jg9081</name>
</gene>
<feature type="transmembrane region" description="Helical" evidence="1">
    <location>
        <begin position="51"/>
        <end position="77"/>
    </location>
</feature>
<feature type="transmembrane region" description="Helical" evidence="1">
    <location>
        <begin position="308"/>
        <end position="338"/>
    </location>
</feature>
<keyword evidence="1" id="KW-1133">Transmembrane helix</keyword>
<sequence>TTFRTYSKTYQTRPSAANAILHLPFYLTTLLTLLYLLFSLLSSLVSPSPTLFLPVSLNLLSCVLESYAFPSLTSLLLSDPSKKQLAVSASSAVRTAGILSLLKFQVVPGGGPGGYATLHALGNLMQAASLLCACRLMAKVPPGPSSGAAFGMASLPPPPSRVFGASRDLRSALWNYLTNAAVQHGMTTLDGLYLSLSTSTAEEVTAYRKTERIGGIAVRVVLAPMVEQFKARVISCVPLPSPGPQKGGVASEGAGDKMKGRDVYDGYLAAALTLAVVVSTYVPPYLPLVLPIVAPGPSKILLSSVAQYAHYVSTLAVVGVAETGLIMGAGVAAGWLAVVAREVFKGKRQSKDER</sequence>
<comment type="function">
    <text evidence="1">Intramembrane glycolipid transporter that operates in the biosynthetic pathway of dolichol-linked oligosaccharides, the glycan precursors employed in protein asparagine (N)-glycosylation. The sequential addition of sugars to dolichol pyrophosphate produces dolichol-linked oligosaccharides containing fourteen sugars, including two GlcNAcs, nine mannoses and three glucoses. Once assembled, the oligosaccharide is transferred from the lipid to nascent proteins by oligosaccharyltransferases. The assembly of dolichol-linked oligosaccharides begins on the cytosolic side of the endoplasmic reticulum membrane and finishes in its lumen. RFT1 could mediate the translocation of the cytosolically oriented intermediate DolPP-GlcNAc2Man5, produced by ALG11, into the ER lumen where dolichol-linked oligosaccharides assembly continues. However, the intramembrane lipid transporter activity could not be confirmed in vitro.</text>
</comment>
<comment type="similarity">
    <text evidence="1">Belongs to the RFT1 family.</text>
</comment>
<protein>
    <recommendedName>
        <fullName evidence="1">Protein RFT1 homolog</fullName>
    </recommendedName>
</protein>
<reference evidence="2" key="1">
    <citation type="submission" date="2022-07" db="EMBL/GenBank/DDBJ databases">
        <title>Genome analysis of Parmales, a sister group of diatoms, reveals the evolutionary specialization of diatoms from phago-mixotrophs to photoautotrophs.</title>
        <authorList>
            <person name="Ban H."/>
            <person name="Sato S."/>
            <person name="Yoshikawa S."/>
            <person name="Kazumasa Y."/>
            <person name="Nakamura Y."/>
            <person name="Ichinomiya M."/>
            <person name="Saitoh K."/>
            <person name="Sato N."/>
            <person name="Blanc-Mathieu R."/>
            <person name="Endo H."/>
            <person name="Kuwata A."/>
            <person name="Ogata H."/>
        </authorList>
    </citation>
    <scope>NUCLEOTIDE SEQUENCE</scope>
</reference>
<keyword evidence="3" id="KW-1185">Reference proteome</keyword>
<feature type="non-terminal residue" evidence="2">
    <location>
        <position position="1"/>
    </location>
</feature>
<organism evidence="2 3">
    <name type="scientific">Triparma retinervis</name>
    <dbReference type="NCBI Taxonomy" id="2557542"/>
    <lineage>
        <taxon>Eukaryota</taxon>
        <taxon>Sar</taxon>
        <taxon>Stramenopiles</taxon>
        <taxon>Ochrophyta</taxon>
        <taxon>Bolidophyceae</taxon>
        <taxon>Parmales</taxon>
        <taxon>Triparmaceae</taxon>
        <taxon>Triparma</taxon>
    </lineage>
</organism>
<keyword evidence="1" id="KW-0472">Membrane</keyword>
<dbReference type="Pfam" id="PF04506">
    <property type="entry name" value="Rft-1"/>
    <property type="match status" value="1"/>
</dbReference>
<comment type="subcellular location">
    <subcellularLocation>
        <location evidence="1">Endoplasmic reticulum membrane</location>
        <topology evidence="1">Multi-pass membrane protein</topology>
    </subcellularLocation>
</comment>
<comment type="caution">
    <text evidence="1">Lacks conserved residue(s) required for the propagation of feature annotation.</text>
</comment>
<dbReference type="GO" id="GO:0006488">
    <property type="term" value="P:dolichol-linked oligosaccharide biosynthetic process"/>
    <property type="evidence" value="ECO:0007669"/>
    <property type="project" value="InterPro"/>
</dbReference>
<dbReference type="OrthoDB" id="10656508at2759"/>
<comment type="caution">
    <text evidence="2">The sequence shown here is derived from an EMBL/GenBank/DDBJ whole genome shotgun (WGS) entry which is preliminary data.</text>
</comment>
<name>A0A9W6ZF44_9STRA</name>
<dbReference type="AlphaFoldDB" id="A0A9W6ZF44"/>